<protein>
    <submittedName>
        <fullName evidence="1">Uncharacterized protein</fullName>
    </submittedName>
</protein>
<dbReference type="Proteomes" id="UP000657918">
    <property type="component" value="Unassembled WGS sequence"/>
</dbReference>
<organism evidence="1 2">
    <name type="scientific">Salix dunnii</name>
    <dbReference type="NCBI Taxonomy" id="1413687"/>
    <lineage>
        <taxon>Eukaryota</taxon>
        <taxon>Viridiplantae</taxon>
        <taxon>Streptophyta</taxon>
        <taxon>Embryophyta</taxon>
        <taxon>Tracheophyta</taxon>
        <taxon>Spermatophyta</taxon>
        <taxon>Magnoliopsida</taxon>
        <taxon>eudicotyledons</taxon>
        <taxon>Gunneridae</taxon>
        <taxon>Pentapetalae</taxon>
        <taxon>rosids</taxon>
        <taxon>fabids</taxon>
        <taxon>Malpighiales</taxon>
        <taxon>Salicaceae</taxon>
        <taxon>Saliceae</taxon>
        <taxon>Salix</taxon>
    </lineage>
</organism>
<name>A0A835JSK9_9ROSI</name>
<comment type="caution">
    <text evidence="1">The sequence shown here is derived from an EMBL/GenBank/DDBJ whole genome shotgun (WGS) entry which is preliminary data.</text>
</comment>
<evidence type="ECO:0000313" key="1">
    <source>
        <dbReference type="EMBL" id="KAF9675718.1"/>
    </source>
</evidence>
<accession>A0A835JSK9</accession>
<reference evidence="1 2" key="1">
    <citation type="submission" date="2020-10" db="EMBL/GenBank/DDBJ databases">
        <title>Plant Genome Project.</title>
        <authorList>
            <person name="Zhang R.-G."/>
        </authorList>
    </citation>
    <scope>NUCLEOTIDE SEQUENCE [LARGE SCALE GENOMIC DNA]</scope>
    <source>
        <strain evidence="1">FAFU-HL-1</strain>
        <tissue evidence="1">Leaf</tissue>
    </source>
</reference>
<keyword evidence="2" id="KW-1185">Reference proteome</keyword>
<sequence length="142" mass="16303">MVQREATGIFLRFPTRTTQSSYYNIHRQLKPVKELLKRSLHFCGDSFQESRKVFRTAQLGGYAVGDRGKEDVGRLPSVRADEAMPFLCYNKGEEDLWFSGRHELAKIHHGIYVSPAGIWHRQHEGLVRLVWGRGPSRPLANP</sequence>
<gene>
    <name evidence="1" type="ORF">SADUNF_Sadunf09G0061600</name>
</gene>
<evidence type="ECO:0000313" key="2">
    <source>
        <dbReference type="Proteomes" id="UP000657918"/>
    </source>
</evidence>
<dbReference type="EMBL" id="JADGMS010000009">
    <property type="protein sequence ID" value="KAF9675718.1"/>
    <property type="molecule type" value="Genomic_DNA"/>
</dbReference>
<proteinExistence type="predicted"/>
<dbReference type="OrthoDB" id="10471158at2759"/>
<dbReference type="AlphaFoldDB" id="A0A835JSK9"/>